<feature type="domain" description="Acyl-ACP thioesterase-like C-terminal" evidence="9">
    <location>
        <begin position="153"/>
        <end position="205"/>
    </location>
</feature>
<dbReference type="GO" id="GO:0000036">
    <property type="term" value="F:acyl carrier activity"/>
    <property type="evidence" value="ECO:0007669"/>
    <property type="project" value="TreeGrafter"/>
</dbReference>
<protein>
    <submittedName>
        <fullName evidence="10">Acyl-[acyl-carrier-protein] thioesterase</fullName>
    </submittedName>
</protein>
<dbReference type="Gene3D" id="3.10.129.10">
    <property type="entry name" value="Hotdog Thioesterase"/>
    <property type="match status" value="1"/>
</dbReference>
<dbReference type="CDD" id="cd00586">
    <property type="entry name" value="4HBT"/>
    <property type="match status" value="1"/>
</dbReference>
<reference evidence="10" key="1">
    <citation type="submission" date="2020-12" db="EMBL/GenBank/DDBJ databases">
        <title>M. sibirica DSM 26468T genome.</title>
        <authorList>
            <person name="Thieme N."/>
            <person name="Rettenmaier R."/>
            <person name="Zverlov V."/>
            <person name="Liebl W."/>
        </authorList>
    </citation>
    <scope>NUCLEOTIDE SEQUENCE</scope>
    <source>
        <strain evidence="10">DSM 26468</strain>
    </source>
</reference>
<evidence type="ECO:0000256" key="7">
    <source>
        <dbReference type="ARBA" id="ARBA00023160"/>
    </source>
</evidence>
<comment type="caution">
    <text evidence="10">The sequence shown here is derived from an EMBL/GenBank/DDBJ whole genome shotgun (WGS) entry which is preliminary data.</text>
</comment>
<evidence type="ECO:0000256" key="2">
    <source>
        <dbReference type="ARBA" id="ARBA00022516"/>
    </source>
</evidence>
<keyword evidence="7" id="KW-0275">Fatty acid biosynthesis</keyword>
<keyword evidence="6" id="KW-0443">Lipid metabolism</keyword>
<evidence type="ECO:0000256" key="3">
    <source>
        <dbReference type="ARBA" id="ARBA00022801"/>
    </source>
</evidence>
<organism evidence="10 11">
    <name type="scientific">Mobilitalea sibirica</name>
    <dbReference type="NCBI Taxonomy" id="1462919"/>
    <lineage>
        <taxon>Bacteria</taxon>
        <taxon>Bacillati</taxon>
        <taxon>Bacillota</taxon>
        <taxon>Clostridia</taxon>
        <taxon>Lachnospirales</taxon>
        <taxon>Lachnospiraceae</taxon>
        <taxon>Mobilitalea</taxon>
    </lineage>
</organism>
<evidence type="ECO:0000313" key="10">
    <source>
        <dbReference type="EMBL" id="MBH1942445.1"/>
    </source>
</evidence>
<dbReference type="Pfam" id="PF20791">
    <property type="entry name" value="Acyl-ACP_TE_C"/>
    <property type="match status" value="1"/>
</dbReference>
<keyword evidence="5" id="KW-0809">Transit peptide</keyword>
<name>A0A8J7KXD9_9FIRM</name>
<dbReference type="Pfam" id="PF01643">
    <property type="entry name" value="Acyl-ACP_TE"/>
    <property type="match status" value="1"/>
</dbReference>
<dbReference type="InterPro" id="IPR049427">
    <property type="entry name" value="Acyl-ACP_TE_C"/>
</dbReference>
<dbReference type="InterPro" id="IPR002864">
    <property type="entry name" value="Acyl-ACP_thioesterase_NHD"/>
</dbReference>
<dbReference type="EMBL" id="JAEAGR010000022">
    <property type="protein sequence ID" value="MBH1942445.1"/>
    <property type="molecule type" value="Genomic_DNA"/>
</dbReference>
<proteinExistence type="inferred from homology"/>
<keyword evidence="11" id="KW-1185">Reference proteome</keyword>
<evidence type="ECO:0000256" key="5">
    <source>
        <dbReference type="ARBA" id="ARBA00022946"/>
    </source>
</evidence>
<dbReference type="SUPFAM" id="SSF54637">
    <property type="entry name" value="Thioesterase/thiol ester dehydrase-isomerase"/>
    <property type="match status" value="2"/>
</dbReference>
<sequence length="234" mass="27542">MYLFNSRVRYSEMNHQKNTMDPSSIINYFQDCSTFQSEDLNLGLSYLQKKNRIWLLTGWQLQIKSPIHLGDQITIGTWPYDFKGFYGYRNFIMKNDREEVLAVANSIWVYIDTTTNRPTKVPDDHAGYTLEPPYPMEYADRKINLPDNLVSQPKFKVIKSNIDSYNHVNNGQYIKMAEEYLPDTFITREMRVEYRKQAVLDDTIVPMICCQKNNCVVVLSDQENKPYAIIEFIQ</sequence>
<accession>A0A8J7KXD9</accession>
<evidence type="ECO:0000313" key="11">
    <source>
        <dbReference type="Proteomes" id="UP000623269"/>
    </source>
</evidence>
<evidence type="ECO:0000256" key="4">
    <source>
        <dbReference type="ARBA" id="ARBA00022832"/>
    </source>
</evidence>
<keyword evidence="3" id="KW-0378">Hydrolase</keyword>
<dbReference type="AlphaFoldDB" id="A0A8J7KXD9"/>
<keyword evidence="4" id="KW-0276">Fatty acid metabolism</keyword>
<evidence type="ECO:0000259" key="9">
    <source>
        <dbReference type="Pfam" id="PF20791"/>
    </source>
</evidence>
<dbReference type="Proteomes" id="UP000623269">
    <property type="component" value="Unassembled WGS sequence"/>
</dbReference>
<dbReference type="InterPro" id="IPR029069">
    <property type="entry name" value="HotDog_dom_sf"/>
</dbReference>
<dbReference type="GO" id="GO:0016297">
    <property type="term" value="F:fatty acyl-[ACP] hydrolase activity"/>
    <property type="evidence" value="ECO:0007669"/>
    <property type="project" value="InterPro"/>
</dbReference>
<dbReference type="PANTHER" id="PTHR31727:SF6">
    <property type="entry name" value="OLEOYL-ACYL CARRIER PROTEIN THIOESTERASE 1, CHLOROPLASTIC"/>
    <property type="match status" value="1"/>
</dbReference>
<dbReference type="InterPro" id="IPR045023">
    <property type="entry name" value="FATA/B"/>
</dbReference>
<feature type="domain" description="Acyl-ACP thioesterase N-terminal hotdog" evidence="8">
    <location>
        <begin position="8"/>
        <end position="125"/>
    </location>
</feature>
<dbReference type="PANTHER" id="PTHR31727">
    <property type="entry name" value="OLEOYL-ACYL CARRIER PROTEIN THIOESTERASE 1, CHLOROPLASTIC"/>
    <property type="match status" value="1"/>
</dbReference>
<gene>
    <name evidence="10" type="ORF">I5677_16205</name>
</gene>
<comment type="similarity">
    <text evidence="1">Belongs to the acyl-ACP thioesterase family.</text>
</comment>
<evidence type="ECO:0000256" key="6">
    <source>
        <dbReference type="ARBA" id="ARBA00023098"/>
    </source>
</evidence>
<evidence type="ECO:0000259" key="8">
    <source>
        <dbReference type="Pfam" id="PF01643"/>
    </source>
</evidence>
<evidence type="ECO:0000256" key="1">
    <source>
        <dbReference type="ARBA" id="ARBA00006500"/>
    </source>
</evidence>
<dbReference type="RefSeq" id="WP_197662694.1">
    <property type="nucleotide sequence ID" value="NZ_JAEAGR010000022.1"/>
</dbReference>
<keyword evidence="2" id="KW-0444">Lipid biosynthesis</keyword>